<comment type="subcellular location">
    <subcellularLocation>
        <location evidence="1">Cell membrane</location>
        <topology evidence="1">Multi-pass membrane protein</topology>
    </subcellularLocation>
</comment>
<reference evidence="8" key="1">
    <citation type="journal article" date="2019" name="Int. J. Syst. Evol. Microbiol.">
        <title>The Global Catalogue of Microorganisms (GCM) 10K type strain sequencing project: providing services to taxonomists for standard genome sequencing and annotation.</title>
        <authorList>
            <consortium name="The Broad Institute Genomics Platform"/>
            <consortium name="The Broad Institute Genome Sequencing Center for Infectious Disease"/>
            <person name="Wu L."/>
            <person name="Ma J."/>
        </authorList>
    </citation>
    <scope>NUCLEOTIDE SEQUENCE [LARGE SCALE GENOMIC DNA]</scope>
    <source>
        <strain evidence="8">JCM 31202</strain>
    </source>
</reference>
<dbReference type="Proteomes" id="UP001596972">
    <property type="component" value="Unassembled WGS sequence"/>
</dbReference>
<feature type="transmembrane region" description="Helical" evidence="6">
    <location>
        <begin position="51"/>
        <end position="72"/>
    </location>
</feature>
<evidence type="ECO:0000256" key="3">
    <source>
        <dbReference type="ARBA" id="ARBA00022692"/>
    </source>
</evidence>
<keyword evidence="5 6" id="KW-0472">Membrane</keyword>
<dbReference type="Gene3D" id="1.20.1250.20">
    <property type="entry name" value="MFS general substrate transporter like domains"/>
    <property type="match status" value="1"/>
</dbReference>
<dbReference type="EMBL" id="JBHTJA010000113">
    <property type="protein sequence ID" value="MFD0905052.1"/>
    <property type="molecule type" value="Genomic_DNA"/>
</dbReference>
<dbReference type="SUPFAM" id="SSF103473">
    <property type="entry name" value="MFS general substrate transporter"/>
    <property type="match status" value="1"/>
</dbReference>
<evidence type="ECO:0000256" key="5">
    <source>
        <dbReference type="ARBA" id="ARBA00023136"/>
    </source>
</evidence>
<organism evidence="7 8">
    <name type="scientific">Actinomadura sediminis</name>
    <dbReference type="NCBI Taxonomy" id="1038904"/>
    <lineage>
        <taxon>Bacteria</taxon>
        <taxon>Bacillati</taxon>
        <taxon>Actinomycetota</taxon>
        <taxon>Actinomycetes</taxon>
        <taxon>Streptosporangiales</taxon>
        <taxon>Thermomonosporaceae</taxon>
        <taxon>Actinomadura</taxon>
    </lineage>
</organism>
<evidence type="ECO:0000313" key="8">
    <source>
        <dbReference type="Proteomes" id="UP001596972"/>
    </source>
</evidence>
<keyword evidence="3 6" id="KW-0812">Transmembrane</keyword>
<dbReference type="CDD" id="cd06173">
    <property type="entry name" value="MFS_MefA_like"/>
    <property type="match status" value="1"/>
</dbReference>
<feature type="transmembrane region" description="Helical" evidence="6">
    <location>
        <begin position="84"/>
        <end position="101"/>
    </location>
</feature>
<evidence type="ECO:0000313" key="7">
    <source>
        <dbReference type="EMBL" id="MFD0905052.1"/>
    </source>
</evidence>
<feature type="transmembrane region" description="Helical" evidence="6">
    <location>
        <begin position="21"/>
        <end position="45"/>
    </location>
</feature>
<evidence type="ECO:0000256" key="2">
    <source>
        <dbReference type="ARBA" id="ARBA00022475"/>
    </source>
</evidence>
<keyword evidence="8" id="KW-1185">Reference proteome</keyword>
<feature type="transmembrane region" description="Helical" evidence="6">
    <location>
        <begin position="224"/>
        <end position="244"/>
    </location>
</feature>
<feature type="transmembrane region" description="Helical" evidence="6">
    <location>
        <begin position="250"/>
        <end position="269"/>
    </location>
</feature>
<comment type="caution">
    <text evidence="7">The sequence shown here is derived from an EMBL/GenBank/DDBJ whole genome shotgun (WGS) entry which is preliminary data.</text>
</comment>
<dbReference type="InterPro" id="IPR036259">
    <property type="entry name" value="MFS_trans_sf"/>
</dbReference>
<feature type="transmembrane region" description="Helical" evidence="6">
    <location>
        <begin position="281"/>
        <end position="298"/>
    </location>
</feature>
<evidence type="ECO:0000256" key="4">
    <source>
        <dbReference type="ARBA" id="ARBA00022989"/>
    </source>
</evidence>
<dbReference type="RefSeq" id="WP_378305560.1">
    <property type="nucleotide sequence ID" value="NZ_JBHTJA010000113.1"/>
</dbReference>
<keyword evidence="4 6" id="KW-1133">Transmembrane helix</keyword>
<evidence type="ECO:0000256" key="6">
    <source>
        <dbReference type="SAM" id="Phobius"/>
    </source>
</evidence>
<sequence>MINSSLVRTYRELFRWPEFTPLFAVSSAQAAALTVGGLALSVLVYDATGSPLLSALSMFGPAFAHVVGAVALLSAADRLPPRGALAWLLAASGLCTAAPALPGLPVWAVFPVVLGLGLAGAVLSGVRYGLLSQILPQDGYLIGRSVLNASNGIMQIAGFALGGVLVAALSARGALLVAAGLYLLAACVARGGLAGRAPRARGRPSVAETWRGNALLWSSRPRRYAYLAMWLPNGLIVGCEAVLVPYSPAHAGWLLALTAVGMLVGDVFTGRFVPPAWRARLSVPLLMLLAVPYLVFALDPAVGVAGVAVLVASVGYGSTLLIQDRLLALTPDEIHGQALGLHSSGMMTMQGVSAALAGTVAEFTSPATAMAVLAAASIATTLALAPGLRAPVPATA</sequence>
<gene>
    <name evidence="7" type="ORF">ACFQ11_32065</name>
</gene>
<protein>
    <submittedName>
        <fullName evidence="7">MFS transporter</fullName>
    </submittedName>
</protein>
<dbReference type="PANTHER" id="PTHR23513:SF11">
    <property type="entry name" value="STAPHYLOFERRIN A TRANSPORTER"/>
    <property type="match status" value="1"/>
</dbReference>
<feature type="transmembrane region" description="Helical" evidence="6">
    <location>
        <begin position="174"/>
        <end position="193"/>
    </location>
</feature>
<accession>A0ABW3EXS8</accession>
<evidence type="ECO:0000256" key="1">
    <source>
        <dbReference type="ARBA" id="ARBA00004651"/>
    </source>
</evidence>
<feature type="transmembrane region" description="Helical" evidence="6">
    <location>
        <begin position="107"/>
        <end position="126"/>
    </location>
</feature>
<feature type="transmembrane region" description="Helical" evidence="6">
    <location>
        <begin position="146"/>
        <end position="168"/>
    </location>
</feature>
<dbReference type="PANTHER" id="PTHR23513">
    <property type="entry name" value="INTEGRAL MEMBRANE EFFLUX PROTEIN-RELATED"/>
    <property type="match status" value="1"/>
</dbReference>
<name>A0ABW3EXS8_9ACTN</name>
<keyword evidence="2" id="KW-1003">Cell membrane</keyword>
<proteinExistence type="predicted"/>